<evidence type="ECO:0000256" key="5">
    <source>
        <dbReference type="ARBA" id="ARBA00023239"/>
    </source>
</evidence>
<dbReference type="CDD" id="cd00488">
    <property type="entry name" value="PCD_DCoH"/>
    <property type="match status" value="1"/>
</dbReference>
<organism evidence="6 7">
    <name type="scientific">Agromyces badenianii</name>
    <dbReference type="NCBI Taxonomy" id="2080742"/>
    <lineage>
        <taxon>Bacteria</taxon>
        <taxon>Bacillati</taxon>
        <taxon>Actinomycetota</taxon>
        <taxon>Actinomycetes</taxon>
        <taxon>Micrococcales</taxon>
        <taxon>Microbacteriaceae</taxon>
        <taxon>Agromyces</taxon>
    </lineage>
</organism>
<dbReference type="KEGG" id="agm:DCE93_05515"/>
<dbReference type="InterPro" id="IPR036428">
    <property type="entry name" value="PCD_sf"/>
</dbReference>
<protein>
    <recommendedName>
        <fullName evidence="4">Putative pterin-4-alpha-carbinolamine dehydratase</fullName>
        <ecNumber evidence="3">4.2.1.96</ecNumber>
    </recommendedName>
</protein>
<name>A0A2S0WV27_9MICO</name>
<dbReference type="Pfam" id="PF01329">
    <property type="entry name" value="Pterin_4a"/>
    <property type="match status" value="1"/>
</dbReference>
<dbReference type="Proteomes" id="UP000244729">
    <property type="component" value="Chromosome"/>
</dbReference>
<evidence type="ECO:0000313" key="7">
    <source>
        <dbReference type="Proteomes" id="UP000244729"/>
    </source>
</evidence>
<keyword evidence="5" id="KW-0456">Lyase</keyword>
<dbReference type="PANTHER" id="PTHR12599">
    <property type="entry name" value="PTERIN-4-ALPHA-CARBINOLAMINE DEHYDRATASE"/>
    <property type="match status" value="1"/>
</dbReference>
<gene>
    <name evidence="6" type="ORF">DCE93_05515</name>
</gene>
<dbReference type="SUPFAM" id="SSF55248">
    <property type="entry name" value="PCD-like"/>
    <property type="match status" value="1"/>
</dbReference>
<accession>A0A2S0WV27</accession>
<evidence type="ECO:0000256" key="4">
    <source>
        <dbReference type="ARBA" id="ARBA00021735"/>
    </source>
</evidence>
<dbReference type="PANTHER" id="PTHR12599:SF0">
    <property type="entry name" value="PTERIN-4-ALPHA-CARBINOLAMINE DEHYDRATASE"/>
    <property type="match status" value="1"/>
</dbReference>
<sequence length="103" mass="10897">MNERSILSPAETADELSGTAFVHIDERLIGAYSTADFTSAVRLLDAVAVAAEELNHHPEVQVGWGRVVFELSSHDVGGVTSRDLALARRIGGIAAEQGARVGN</sequence>
<keyword evidence="7" id="KW-1185">Reference proteome</keyword>
<dbReference type="EC" id="4.2.1.96" evidence="3"/>
<evidence type="ECO:0000256" key="3">
    <source>
        <dbReference type="ARBA" id="ARBA00013252"/>
    </source>
</evidence>
<dbReference type="InterPro" id="IPR001533">
    <property type="entry name" value="Pterin_deHydtase"/>
</dbReference>
<dbReference type="RefSeq" id="WP_108594997.1">
    <property type="nucleotide sequence ID" value="NZ_CP028913.1"/>
</dbReference>
<dbReference type="Gene3D" id="3.30.1360.20">
    <property type="entry name" value="Transcriptional coactivator/pterin dehydratase"/>
    <property type="match status" value="1"/>
</dbReference>
<dbReference type="GO" id="GO:0006729">
    <property type="term" value="P:tetrahydrobiopterin biosynthetic process"/>
    <property type="evidence" value="ECO:0007669"/>
    <property type="project" value="InterPro"/>
</dbReference>
<dbReference type="AlphaFoldDB" id="A0A2S0WV27"/>
<comment type="catalytic activity">
    <reaction evidence="1">
        <text>(4aS,6R)-4a-hydroxy-L-erythro-5,6,7,8-tetrahydrobiopterin = (6R)-L-erythro-6,7-dihydrobiopterin + H2O</text>
        <dbReference type="Rhea" id="RHEA:11920"/>
        <dbReference type="ChEBI" id="CHEBI:15377"/>
        <dbReference type="ChEBI" id="CHEBI:15642"/>
        <dbReference type="ChEBI" id="CHEBI:43120"/>
        <dbReference type="EC" id="4.2.1.96"/>
    </reaction>
</comment>
<evidence type="ECO:0000256" key="1">
    <source>
        <dbReference type="ARBA" id="ARBA00001554"/>
    </source>
</evidence>
<dbReference type="GO" id="GO:0008124">
    <property type="term" value="F:4-alpha-hydroxytetrahydrobiopterin dehydratase activity"/>
    <property type="evidence" value="ECO:0007669"/>
    <property type="project" value="UniProtKB-EC"/>
</dbReference>
<evidence type="ECO:0000313" key="6">
    <source>
        <dbReference type="EMBL" id="AWB95179.1"/>
    </source>
</evidence>
<dbReference type="EMBL" id="CP028913">
    <property type="protein sequence ID" value="AWB95179.1"/>
    <property type="molecule type" value="Genomic_DNA"/>
</dbReference>
<comment type="similarity">
    <text evidence="2">Belongs to the pterin-4-alpha-carbinolamine dehydratase family.</text>
</comment>
<dbReference type="OrthoDB" id="15077at2"/>
<reference evidence="6 7" key="1">
    <citation type="submission" date="2018-04" db="EMBL/GenBank/DDBJ databases">
        <authorList>
            <person name="Li J."/>
        </authorList>
    </citation>
    <scope>NUCLEOTIDE SEQUENCE [LARGE SCALE GENOMIC DNA]</scope>
    <source>
        <strain evidence="7">30A</strain>
    </source>
</reference>
<evidence type="ECO:0000256" key="2">
    <source>
        <dbReference type="ARBA" id="ARBA00006472"/>
    </source>
</evidence>
<proteinExistence type="inferred from homology"/>